<dbReference type="EMBL" id="LWMW01000033">
    <property type="protein sequence ID" value="KZX17528.1"/>
    <property type="molecule type" value="Genomic_DNA"/>
</dbReference>
<keyword evidence="3" id="KW-1185">Reference proteome</keyword>
<protein>
    <recommendedName>
        <fullName evidence="1">Tc1-like transposase DDE domain-containing protein</fullName>
    </recommendedName>
</protein>
<feature type="domain" description="Tc1-like transposase DDE" evidence="1">
    <location>
        <begin position="130"/>
        <end position="205"/>
    </location>
</feature>
<dbReference type="SUPFAM" id="SSF53098">
    <property type="entry name" value="Ribonuclease H-like"/>
    <property type="match status" value="1"/>
</dbReference>
<dbReference type="Proteomes" id="UP000077275">
    <property type="component" value="Unassembled WGS sequence"/>
</dbReference>
<dbReference type="Pfam" id="PF13358">
    <property type="entry name" value="DDE_3"/>
    <property type="match status" value="1"/>
</dbReference>
<dbReference type="InterPro" id="IPR038717">
    <property type="entry name" value="Tc1-like_DDE_dom"/>
</dbReference>
<sequence>MRFSRTGIGVQMINGKSYISFPPNSRKKEMIKFFMELFQINSTNSFLKNKLDEILTYEQLKITTIIEKLENSESTNQTIMNIILNHVFPMKTKKMIIKDLKNYVEKPKMSKKYEKENKKKLGEILEIVYRELLKPLENLFKKEIEMGIVLDNYPVHHAKILKKTCKYLNITLIHLPPYSPKLSPIEQVWRTIKKELSTEFIESEEFLIENFEKWFYENIDKKSYTKKWVDKFIFDINNDLLIADMCEYAVLTP</sequence>
<dbReference type="PATRIC" id="fig|47311.3.peg.219"/>
<evidence type="ECO:0000313" key="3">
    <source>
        <dbReference type="Proteomes" id="UP000077275"/>
    </source>
</evidence>
<proteinExistence type="predicted"/>
<dbReference type="GO" id="GO:0003676">
    <property type="term" value="F:nucleic acid binding"/>
    <property type="evidence" value="ECO:0007669"/>
    <property type="project" value="InterPro"/>
</dbReference>
<dbReference type="AlphaFoldDB" id="A0A166FCA8"/>
<dbReference type="STRING" id="47311.MBCUT_02030"/>
<comment type="caution">
    <text evidence="2">The sequence shown here is derived from an EMBL/GenBank/DDBJ whole genome shotgun (WGS) entry which is preliminary data.</text>
</comment>
<gene>
    <name evidence="2" type="ORF">MBCUT_02030</name>
</gene>
<name>A0A166FCA8_9EURY</name>
<reference evidence="2 3" key="1">
    <citation type="submission" date="2016-04" db="EMBL/GenBank/DDBJ databases">
        <title>Genome sequence of Methanobrevibacter cuticularis DSM 11139.</title>
        <authorList>
            <person name="Poehlein A."/>
            <person name="Seedorf H."/>
            <person name="Daniel R."/>
        </authorList>
    </citation>
    <scope>NUCLEOTIDE SEQUENCE [LARGE SCALE GENOMIC DNA]</scope>
    <source>
        <strain evidence="2 3">DSM 11139</strain>
    </source>
</reference>
<accession>A0A166FCA8</accession>
<dbReference type="Gene3D" id="3.30.420.10">
    <property type="entry name" value="Ribonuclease H-like superfamily/Ribonuclease H"/>
    <property type="match status" value="1"/>
</dbReference>
<evidence type="ECO:0000313" key="2">
    <source>
        <dbReference type="EMBL" id="KZX17528.1"/>
    </source>
</evidence>
<dbReference type="InterPro" id="IPR012337">
    <property type="entry name" value="RNaseH-like_sf"/>
</dbReference>
<evidence type="ECO:0000259" key="1">
    <source>
        <dbReference type="Pfam" id="PF13358"/>
    </source>
</evidence>
<dbReference type="InterPro" id="IPR036397">
    <property type="entry name" value="RNaseH_sf"/>
</dbReference>
<organism evidence="2 3">
    <name type="scientific">Methanobrevibacter cuticularis</name>
    <dbReference type="NCBI Taxonomy" id="47311"/>
    <lineage>
        <taxon>Archaea</taxon>
        <taxon>Methanobacteriati</taxon>
        <taxon>Methanobacteriota</taxon>
        <taxon>Methanomada group</taxon>
        <taxon>Methanobacteria</taxon>
        <taxon>Methanobacteriales</taxon>
        <taxon>Methanobacteriaceae</taxon>
        <taxon>Methanobrevibacter</taxon>
    </lineage>
</organism>